<organism evidence="6 7">
    <name type="scientific">Dolosicoccus paucivorans</name>
    <dbReference type="NCBI Taxonomy" id="84521"/>
    <lineage>
        <taxon>Bacteria</taxon>
        <taxon>Bacillati</taxon>
        <taxon>Bacillota</taxon>
        <taxon>Bacilli</taxon>
        <taxon>Lactobacillales</taxon>
        <taxon>Aerococcaceae</taxon>
        <taxon>Dolosicoccus</taxon>
    </lineage>
</organism>
<dbReference type="InterPro" id="IPR003000">
    <property type="entry name" value="Sirtuin"/>
</dbReference>
<dbReference type="Gene3D" id="3.30.1600.10">
    <property type="entry name" value="SIR2/SIRT2 'Small Domain"/>
    <property type="match status" value="1"/>
</dbReference>
<keyword evidence="3" id="KW-0520">NAD</keyword>
<dbReference type="InterPro" id="IPR026591">
    <property type="entry name" value="Sirtuin_cat_small_dom_sf"/>
</dbReference>
<dbReference type="STRING" id="84521.SAMN04487994_102919"/>
<dbReference type="Gene3D" id="3.40.50.1220">
    <property type="entry name" value="TPP-binding domain"/>
    <property type="match status" value="1"/>
</dbReference>
<name>A0A2N6SMK3_9LACT</name>
<evidence type="ECO:0000313" key="7">
    <source>
        <dbReference type="Proteomes" id="UP000235682"/>
    </source>
</evidence>
<dbReference type="GO" id="GO:0070403">
    <property type="term" value="F:NAD+ binding"/>
    <property type="evidence" value="ECO:0007669"/>
    <property type="project" value="InterPro"/>
</dbReference>
<dbReference type="Pfam" id="PF02146">
    <property type="entry name" value="SIR2"/>
    <property type="match status" value="1"/>
</dbReference>
<dbReference type="EC" id="2.3.1.286" evidence="1"/>
<evidence type="ECO:0000256" key="2">
    <source>
        <dbReference type="ARBA" id="ARBA00022679"/>
    </source>
</evidence>
<dbReference type="PANTHER" id="PTHR11085">
    <property type="entry name" value="NAD-DEPENDENT PROTEIN DEACYLASE SIRTUIN-5, MITOCHONDRIAL-RELATED"/>
    <property type="match status" value="1"/>
</dbReference>
<dbReference type="AlphaFoldDB" id="A0A2N6SMK3"/>
<sequence length="246" mass="27838">MDHYQQLAQAIKESGRIVFFTGAGMSTESGIPDFRSNDGLYKGKDYPMGYRAEEILSADFFNRYPKLFFDYYFKHLIYPEAKPNIGHEFIAQLEDTKKEITVVTQNIDGLHQLAGSTNVLELHGTVLDNYCLTCGRHYSVDELNRDKDGIPRCEDDNGIVRPRVVLYQEGLPMETLDYAIEQIRKADLLVVLGTSLVVYPAAGLVNYFNGSQLVLINKTPITTLPANTLVFQDSINHVFSRVKELM</sequence>
<feature type="domain" description="Deacetylase sirtuin-type" evidence="5">
    <location>
        <begin position="1"/>
        <end position="246"/>
    </location>
</feature>
<dbReference type="Proteomes" id="UP000235682">
    <property type="component" value="Unassembled WGS sequence"/>
</dbReference>
<dbReference type="PROSITE" id="PS50305">
    <property type="entry name" value="SIRTUIN"/>
    <property type="match status" value="1"/>
</dbReference>
<dbReference type="GO" id="GO:0017136">
    <property type="term" value="F:histone deacetylase activity, NAD-dependent"/>
    <property type="evidence" value="ECO:0007669"/>
    <property type="project" value="TreeGrafter"/>
</dbReference>
<evidence type="ECO:0000256" key="1">
    <source>
        <dbReference type="ARBA" id="ARBA00012928"/>
    </source>
</evidence>
<dbReference type="SUPFAM" id="SSF52467">
    <property type="entry name" value="DHS-like NAD/FAD-binding domain"/>
    <property type="match status" value="1"/>
</dbReference>
<comment type="caution">
    <text evidence="4">Lacks conserved residue(s) required for the propagation of feature annotation.</text>
</comment>
<dbReference type="InterPro" id="IPR026590">
    <property type="entry name" value="Ssirtuin_cat_dom"/>
</dbReference>
<dbReference type="RefSeq" id="WP_102227885.1">
    <property type="nucleotide sequence ID" value="NZ_PNFY01000023.1"/>
</dbReference>
<reference evidence="6 7" key="1">
    <citation type="submission" date="2017-09" db="EMBL/GenBank/DDBJ databases">
        <title>Bacterial strain isolated from the female urinary microbiota.</title>
        <authorList>
            <person name="Thomas-White K."/>
            <person name="Kumar N."/>
            <person name="Forster S."/>
            <person name="Putonti C."/>
            <person name="Lawley T."/>
            <person name="Wolfe A.J."/>
        </authorList>
    </citation>
    <scope>NUCLEOTIDE SEQUENCE [LARGE SCALE GENOMIC DNA]</scope>
    <source>
        <strain evidence="6 7">UMB0852</strain>
    </source>
</reference>
<comment type="caution">
    <text evidence="6">The sequence shown here is derived from an EMBL/GenBank/DDBJ whole genome shotgun (WGS) entry which is preliminary data.</text>
</comment>
<dbReference type="NCBIfam" id="NF001752">
    <property type="entry name" value="PRK00481.1-1"/>
    <property type="match status" value="1"/>
</dbReference>
<proteinExistence type="predicted"/>
<dbReference type="OrthoDB" id="9800582at2"/>
<dbReference type="InterPro" id="IPR050134">
    <property type="entry name" value="NAD-dep_sirtuin_deacylases"/>
</dbReference>
<dbReference type="PANTHER" id="PTHR11085:SF4">
    <property type="entry name" value="NAD-DEPENDENT PROTEIN DEACYLASE"/>
    <property type="match status" value="1"/>
</dbReference>
<gene>
    <name evidence="6" type="ORF">CJ205_05075</name>
</gene>
<evidence type="ECO:0000259" key="5">
    <source>
        <dbReference type="PROSITE" id="PS50305"/>
    </source>
</evidence>
<evidence type="ECO:0000256" key="3">
    <source>
        <dbReference type="ARBA" id="ARBA00023027"/>
    </source>
</evidence>
<evidence type="ECO:0000256" key="4">
    <source>
        <dbReference type="PROSITE-ProRule" id="PRU00236"/>
    </source>
</evidence>
<dbReference type="InterPro" id="IPR029035">
    <property type="entry name" value="DHS-like_NAD/FAD-binding_dom"/>
</dbReference>
<evidence type="ECO:0000313" key="6">
    <source>
        <dbReference type="EMBL" id="PMC58291.1"/>
    </source>
</evidence>
<dbReference type="EMBL" id="PNHE01000018">
    <property type="protein sequence ID" value="PMC58291.1"/>
    <property type="molecule type" value="Genomic_DNA"/>
</dbReference>
<accession>A0A2N6SMK3</accession>
<keyword evidence="2" id="KW-0808">Transferase</keyword>
<keyword evidence="7" id="KW-1185">Reference proteome</keyword>
<protein>
    <recommendedName>
        <fullName evidence="1">protein acetyllysine N-acetyltransferase</fullName>
        <ecNumber evidence="1">2.3.1.286</ecNumber>
    </recommendedName>
</protein>